<feature type="non-terminal residue" evidence="2">
    <location>
        <position position="1"/>
    </location>
</feature>
<evidence type="ECO:0000313" key="2">
    <source>
        <dbReference type="EMBL" id="CDW38417.1"/>
    </source>
</evidence>
<dbReference type="AlphaFoldDB" id="A0A0K2UKJ6"/>
<accession>A0A0K2UKJ6</accession>
<name>A0A0K2UKJ6_LEPSM</name>
<feature type="non-terminal residue" evidence="2">
    <location>
        <position position="59"/>
    </location>
</feature>
<protein>
    <submittedName>
        <fullName evidence="2">Uncharacterized protein</fullName>
    </submittedName>
</protein>
<organism evidence="2">
    <name type="scientific">Lepeophtheirus salmonis</name>
    <name type="common">Salmon louse</name>
    <name type="synonym">Caligus salmonis</name>
    <dbReference type="NCBI Taxonomy" id="72036"/>
    <lineage>
        <taxon>Eukaryota</taxon>
        <taxon>Metazoa</taxon>
        <taxon>Ecdysozoa</taxon>
        <taxon>Arthropoda</taxon>
        <taxon>Crustacea</taxon>
        <taxon>Multicrustacea</taxon>
        <taxon>Hexanauplia</taxon>
        <taxon>Copepoda</taxon>
        <taxon>Siphonostomatoida</taxon>
        <taxon>Caligidae</taxon>
        <taxon>Lepeophtheirus</taxon>
    </lineage>
</organism>
<reference evidence="2" key="1">
    <citation type="submission" date="2014-05" db="EMBL/GenBank/DDBJ databases">
        <authorList>
            <person name="Chronopoulou M."/>
        </authorList>
    </citation>
    <scope>NUCLEOTIDE SEQUENCE</scope>
    <source>
        <tissue evidence="2">Whole organism</tissue>
    </source>
</reference>
<evidence type="ECO:0000256" key="1">
    <source>
        <dbReference type="SAM" id="MobiDB-lite"/>
    </source>
</evidence>
<feature type="region of interest" description="Disordered" evidence="1">
    <location>
        <begin position="36"/>
        <end position="59"/>
    </location>
</feature>
<sequence length="59" mass="6769">NKAYEKIGFLHAPQSKRLQCRKKTYHKKETLKYSALYPEGRGGSPPSPPSREFGTFWGL</sequence>
<dbReference type="EMBL" id="HACA01021056">
    <property type="protein sequence ID" value="CDW38417.1"/>
    <property type="molecule type" value="Transcribed_RNA"/>
</dbReference>
<proteinExistence type="predicted"/>